<keyword evidence="4" id="KW-1185">Reference proteome</keyword>
<name>A0A8H7S8Y9_9FUNG</name>
<evidence type="ECO:0000256" key="1">
    <source>
        <dbReference type="SAM" id="MobiDB-lite"/>
    </source>
</evidence>
<protein>
    <submittedName>
        <fullName evidence="3">Uncharacterized protein</fullName>
    </submittedName>
</protein>
<feature type="signal peptide" evidence="2">
    <location>
        <begin position="1"/>
        <end position="20"/>
    </location>
</feature>
<evidence type="ECO:0000256" key="2">
    <source>
        <dbReference type="SAM" id="SignalP"/>
    </source>
</evidence>
<feature type="region of interest" description="Disordered" evidence="1">
    <location>
        <begin position="196"/>
        <end position="217"/>
    </location>
</feature>
<feature type="chain" id="PRO_5034303634" evidence="2">
    <location>
        <begin position="21"/>
        <end position="217"/>
    </location>
</feature>
<keyword evidence="2" id="KW-0732">Signal</keyword>
<proteinExistence type="predicted"/>
<dbReference type="OrthoDB" id="2383741at2759"/>
<feature type="compositionally biased region" description="Basic and acidic residues" evidence="1">
    <location>
        <begin position="207"/>
        <end position="217"/>
    </location>
</feature>
<dbReference type="AlphaFoldDB" id="A0A8H7S8Y9"/>
<dbReference type="Proteomes" id="UP000646827">
    <property type="component" value="Unassembled WGS sequence"/>
</dbReference>
<accession>A0A8H7S8Y9</accession>
<evidence type="ECO:0000313" key="4">
    <source>
        <dbReference type="Proteomes" id="UP000646827"/>
    </source>
</evidence>
<sequence>MNTIQAIVLLGALCVSVVSAGLVPRAETGEALMQYGYNPPRVNPDYCVGFRITYPTFPGLSFESNSIQQVHWEVDEGIPHSPDIITRIRILNSTQHNEYVIGENITLYTSGNRGEVTFPLNVEDVSGSYHYRVMVNYPDTNTHCVYESVPFMILQSPFKKYYAGGERGAFIAGESPSRIYSTPSTSKDTDKIAAAAVADELEESSTSDEHQQQEESA</sequence>
<evidence type="ECO:0000313" key="3">
    <source>
        <dbReference type="EMBL" id="KAG2223663.1"/>
    </source>
</evidence>
<dbReference type="EMBL" id="JAEPRB010000056">
    <property type="protein sequence ID" value="KAG2223663.1"/>
    <property type="molecule type" value="Genomic_DNA"/>
</dbReference>
<organism evidence="3 4">
    <name type="scientific">Circinella minor</name>
    <dbReference type="NCBI Taxonomy" id="1195481"/>
    <lineage>
        <taxon>Eukaryota</taxon>
        <taxon>Fungi</taxon>
        <taxon>Fungi incertae sedis</taxon>
        <taxon>Mucoromycota</taxon>
        <taxon>Mucoromycotina</taxon>
        <taxon>Mucoromycetes</taxon>
        <taxon>Mucorales</taxon>
        <taxon>Lichtheimiaceae</taxon>
        <taxon>Circinella</taxon>
    </lineage>
</organism>
<comment type="caution">
    <text evidence="3">The sequence shown here is derived from an EMBL/GenBank/DDBJ whole genome shotgun (WGS) entry which is preliminary data.</text>
</comment>
<gene>
    <name evidence="3" type="ORF">INT45_007241</name>
</gene>
<reference evidence="3 4" key="1">
    <citation type="submission" date="2020-12" db="EMBL/GenBank/DDBJ databases">
        <title>Metabolic potential, ecology and presence of endohyphal bacteria is reflected in genomic diversity of Mucoromycotina.</title>
        <authorList>
            <person name="Muszewska A."/>
            <person name="Okrasinska A."/>
            <person name="Steczkiewicz K."/>
            <person name="Drgas O."/>
            <person name="Orlowska M."/>
            <person name="Perlinska-Lenart U."/>
            <person name="Aleksandrzak-Piekarczyk T."/>
            <person name="Szatraj K."/>
            <person name="Zielenkiewicz U."/>
            <person name="Pilsyk S."/>
            <person name="Malc E."/>
            <person name="Mieczkowski P."/>
            <person name="Kruszewska J.S."/>
            <person name="Biernat P."/>
            <person name="Pawlowska J."/>
        </authorList>
    </citation>
    <scope>NUCLEOTIDE SEQUENCE [LARGE SCALE GENOMIC DNA]</scope>
    <source>
        <strain evidence="3 4">CBS 142.35</strain>
    </source>
</reference>